<dbReference type="SMART" id="SM00347">
    <property type="entry name" value="HTH_MARR"/>
    <property type="match status" value="1"/>
</dbReference>
<feature type="domain" description="HTH marR-type" evidence="1">
    <location>
        <begin position="8"/>
        <end position="137"/>
    </location>
</feature>
<dbReference type="EMBL" id="FNON01000001">
    <property type="protein sequence ID" value="SDW76825.1"/>
    <property type="molecule type" value="Genomic_DNA"/>
</dbReference>
<keyword evidence="2" id="KW-0238">DNA-binding</keyword>
<evidence type="ECO:0000313" key="2">
    <source>
        <dbReference type="EMBL" id="SDW76825.1"/>
    </source>
</evidence>
<dbReference type="Pfam" id="PF12802">
    <property type="entry name" value="MarR_2"/>
    <property type="match status" value="1"/>
</dbReference>
<proteinExistence type="predicted"/>
<dbReference type="GO" id="GO:0003700">
    <property type="term" value="F:DNA-binding transcription factor activity"/>
    <property type="evidence" value="ECO:0007669"/>
    <property type="project" value="InterPro"/>
</dbReference>
<dbReference type="SUPFAM" id="SSF46785">
    <property type="entry name" value="Winged helix' DNA-binding domain"/>
    <property type="match status" value="1"/>
</dbReference>
<sequence>MTIKDPLSAEVVALLGRITTSYIGEYETAAARQGLTPQQAKALLALDEALPMRRVAERVGAEPSNMTGIVDRLQARGLVERRADPDDRRVKLIAATDAGKSVAAELRGDLRFASDPLVALTEPQRRTLRDLLQLMTESL</sequence>
<dbReference type="RefSeq" id="WP_091287942.1">
    <property type="nucleotide sequence ID" value="NZ_FNON01000001.1"/>
</dbReference>
<protein>
    <submittedName>
        <fullName evidence="2">DNA-binding transcriptional regulator, MarR family</fullName>
    </submittedName>
</protein>
<evidence type="ECO:0000259" key="1">
    <source>
        <dbReference type="PROSITE" id="PS50995"/>
    </source>
</evidence>
<gene>
    <name evidence="2" type="ORF">SAMN05421504_1011455</name>
</gene>
<name>A0A1H2W8H7_9PSEU</name>
<organism evidence="2 3">
    <name type="scientific">Amycolatopsis xylanica</name>
    <dbReference type="NCBI Taxonomy" id="589385"/>
    <lineage>
        <taxon>Bacteria</taxon>
        <taxon>Bacillati</taxon>
        <taxon>Actinomycetota</taxon>
        <taxon>Actinomycetes</taxon>
        <taxon>Pseudonocardiales</taxon>
        <taxon>Pseudonocardiaceae</taxon>
        <taxon>Amycolatopsis</taxon>
    </lineage>
</organism>
<dbReference type="GO" id="GO:0003677">
    <property type="term" value="F:DNA binding"/>
    <property type="evidence" value="ECO:0007669"/>
    <property type="project" value="UniProtKB-KW"/>
</dbReference>
<dbReference type="InterPro" id="IPR039422">
    <property type="entry name" value="MarR/SlyA-like"/>
</dbReference>
<keyword evidence="3" id="KW-1185">Reference proteome</keyword>
<dbReference type="PANTHER" id="PTHR33164">
    <property type="entry name" value="TRANSCRIPTIONAL REGULATOR, MARR FAMILY"/>
    <property type="match status" value="1"/>
</dbReference>
<dbReference type="PROSITE" id="PS50995">
    <property type="entry name" value="HTH_MARR_2"/>
    <property type="match status" value="1"/>
</dbReference>
<dbReference type="InterPro" id="IPR000835">
    <property type="entry name" value="HTH_MarR-typ"/>
</dbReference>
<dbReference type="Proteomes" id="UP000199515">
    <property type="component" value="Unassembled WGS sequence"/>
</dbReference>
<dbReference type="InterPro" id="IPR036388">
    <property type="entry name" value="WH-like_DNA-bd_sf"/>
</dbReference>
<dbReference type="Gene3D" id="1.10.10.10">
    <property type="entry name" value="Winged helix-like DNA-binding domain superfamily/Winged helix DNA-binding domain"/>
    <property type="match status" value="1"/>
</dbReference>
<dbReference type="PANTHER" id="PTHR33164:SF99">
    <property type="entry name" value="MARR FAMILY REGULATORY PROTEIN"/>
    <property type="match status" value="1"/>
</dbReference>
<dbReference type="GO" id="GO:0006950">
    <property type="term" value="P:response to stress"/>
    <property type="evidence" value="ECO:0007669"/>
    <property type="project" value="TreeGrafter"/>
</dbReference>
<accession>A0A1H2W8H7</accession>
<dbReference type="STRING" id="589385.SAMN05421504_1011455"/>
<dbReference type="InterPro" id="IPR036390">
    <property type="entry name" value="WH_DNA-bd_sf"/>
</dbReference>
<evidence type="ECO:0000313" key="3">
    <source>
        <dbReference type="Proteomes" id="UP000199515"/>
    </source>
</evidence>
<dbReference type="PRINTS" id="PR00598">
    <property type="entry name" value="HTHMARR"/>
</dbReference>
<reference evidence="2 3" key="1">
    <citation type="submission" date="2016-10" db="EMBL/GenBank/DDBJ databases">
        <authorList>
            <person name="de Groot N.N."/>
        </authorList>
    </citation>
    <scope>NUCLEOTIDE SEQUENCE [LARGE SCALE GENOMIC DNA]</scope>
    <source>
        <strain evidence="2 3">CPCC 202699</strain>
    </source>
</reference>
<dbReference type="AlphaFoldDB" id="A0A1H2W8H7"/>
<dbReference type="OrthoDB" id="4807076at2"/>